<dbReference type="Proteomes" id="UP000239724">
    <property type="component" value="Unassembled WGS sequence"/>
</dbReference>
<evidence type="ECO:0000256" key="4">
    <source>
        <dbReference type="ARBA" id="ARBA00023033"/>
    </source>
</evidence>
<dbReference type="Pfam" id="PF00296">
    <property type="entry name" value="Bac_luciferase"/>
    <property type="match status" value="1"/>
</dbReference>
<dbReference type="GO" id="GO:0046306">
    <property type="term" value="P:alkanesulfonate catabolic process"/>
    <property type="evidence" value="ECO:0007669"/>
    <property type="project" value="TreeGrafter"/>
</dbReference>
<dbReference type="PANTHER" id="PTHR42847">
    <property type="entry name" value="ALKANESULFONATE MONOOXYGENASE"/>
    <property type="match status" value="1"/>
</dbReference>
<feature type="domain" description="Luciferase-like" evidence="5">
    <location>
        <begin position="51"/>
        <end position="252"/>
    </location>
</feature>
<comment type="caution">
    <text evidence="6">The sequence shown here is derived from an EMBL/GenBank/DDBJ whole genome shotgun (WGS) entry which is preliminary data.</text>
</comment>
<proteinExistence type="predicted"/>
<dbReference type="GO" id="GO:0008726">
    <property type="term" value="F:alkanesulfonate monooxygenase activity"/>
    <property type="evidence" value="ECO:0007669"/>
    <property type="project" value="TreeGrafter"/>
</dbReference>
<protein>
    <recommendedName>
        <fullName evidence="5">Luciferase-like domain-containing protein</fullName>
    </recommendedName>
</protein>
<dbReference type="Gene3D" id="3.20.20.30">
    <property type="entry name" value="Luciferase-like domain"/>
    <property type="match status" value="1"/>
</dbReference>
<keyword evidence="2" id="KW-0288">FMN</keyword>
<dbReference type="EMBL" id="NHRY01000066">
    <property type="protein sequence ID" value="PPQ35846.1"/>
    <property type="molecule type" value="Genomic_DNA"/>
</dbReference>
<evidence type="ECO:0000256" key="1">
    <source>
        <dbReference type="ARBA" id="ARBA00022630"/>
    </source>
</evidence>
<evidence type="ECO:0000259" key="5">
    <source>
        <dbReference type="Pfam" id="PF00296"/>
    </source>
</evidence>
<keyword evidence="4" id="KW-0503">Monooxygenase</keyword>
<sequence>MSAGAKPIAAQPPMTTARFPVTLTPRKPREAVMARSIAVGIGIMDYPFDTADGFWRWVDLCEQGGIDSIWQTDRLVSRTPFLECMTALAAIAGRTRRIKFGVNVVSVAMREPVLLAKQCATIDVLSNGRLLPGFGIGSPRGAEWSAMHLDTTTRGRKTDEALEIISRLWSGEVLDYAGRHFRLTQASIAPLPVQPDLPLWIGGSSEAAIKRTARIGTGWQAGAETPAAVGEVIAGIKAALAETGRTIEEDHYGAAFGFRFGGPDDPGVAAVMAGYQARTGRDPRDLFAMGDAAVIMDRLRAYVDAGASKFILRPVAQGDADMLAQTRRLVEDVLPQVAATWPRPRKVAA</sequence>
<keyword evidence="3" id="KW-0560">Oxidoreductase</keyword>
<accession>A0A2S6NKZ8</accession>
<evidence type="ECO:0000256" key="2">
    <source>
        <dbReference type="ARBA" id="ARBA00022643"/>
    </source>
</evidence>
<dbReference type="PANTHER" id="PTHR42847:SF4">
    <property type="entry name" value="ALKANESULFONATE MONOOXYGENASE-RELATED"/>
    <property type="match status" value="1"/>
</dbReference>
<evidence type="ECO:0000313" key="6">
    <source>
        <dbReference type="EMBL" id="PPQ35846.1"/>
    </source>
</evidence>
<dbReference type="SUPFAM" id="SSF51679">
    <property type="entry name" value="Bacterial luciferase-like"/>
    <property type="match status" value="1"/>
</dbReference>
<organism evidence="6 7">
    <name type="scientific">Rhodopila globiformis</name>
    <name type="common">Rhodopseudomonas globiformis</name>
    <dbReference type="NCBI Taxonomy" id="1071"/>
    <lineage>
        <taxon>Bacteria</taxon>
        <taxon>Pseudomonadati</taxon>
        <taxon>Pseudomonadota</taxon>
        <taxon>Alphaproteobacteria</taxon>
        <taxon>Acetobacterales</taxon>
        <taxon>Acetobacteraceae</taxon>
        <taxon>Rhodopila</taxon>
    </lineage>
</organism>
<gene>
    <name evidence="6" type="ORF">CCS01_06370</name>
</gene>
<dbReference type="InterPro" id="IPR011251">
    <property type="entry name" value="Luciferase-like_dom"/>
</dbReference>
<keyword evidence="1" id="KW-0285">Flavoprotein</keyword>
<evidence type="ECO:0000313" key="7">
    <source>
        <dbReference type="Proteomes" id="UP000239724"/>
    </source>
</evidence>
<dbReference type="InterPro" id="IPR050172">
    <property type="entry name" value="SsuD_RutA_monooxygenase"/>
</dbReference>
<name>A0A2S6NKZ8_RHOGL</name>
<evidence type="ECO:0000256" key="3">
    <source>
        <dbReference type="ARBA" id="ARBA00023002"/>
    </source>
</evidence>
<dbReference type="InterPro" id="IPR036661">
    <property type="entry name" value="Luciferase-like_sf"/>
</dbReference>
<dbReference type="AlphaFoldDB" id="A0A2S6NKZ8"/>
<keyword evidence="7" id="KW-1185">Reference proteome</keyword>
<reference evidence="6 7" key="1">
    <citation type="journal article" date="2018" name="Arch. Microbiol.">
        <title>New insights into the metabolic potential of the phototrophic purple bacterium Rhodopila globiformis DSM 161(T) from its draft genome sequence and evidence for a vanadium-dependent nitrogenase.</title>
        <authorList>
            <person name="Imhoff J.F."/>
            <person name="Rahn T."/>
            <person name="Kunzel S."/>
            <person name="Neulinger S.C."/>
        </authorList>
    </citation>
    <scope>NUCLEOTIDE SEQUENCE [LARGE SCALE GENOMIC DNA]</scope>
    <source>
        <strain evidence="6 7">DSM 161</strain>
    </source>
</reference>